<dbReference type="SUPFAM" id="SSF56784">
    <property type="entry name" value="HAD-like"/>
    <property type="match status" value="1"/>
</dbReference>
<evidence type="ECO:0000256" key="1">
    <source>
        <dbReference type="SAM" id="MobiDB-lite"/>
    </source>
</evidence>
<dbReference type="PANTHER" id="PTHR43434:SF1">
    <property type="entry name" value="PHOSPHOGLYCOLATE PHOSPHATASE"/>
    <property type="match status" value="1"/>
</dbReference>
<dbReference type="Proteomes" id="UP001501442">
    <property type="component" value="Unassembled WGS sequence"/>
</dbReference>
<dbReference type="EMBL" id="BAABHK010000019">
    <property type="protein sequence ID" value="GAA4637304.1"/>
    <property type="molecule type" value="Genomic_DNA"/>
</dbReference>
<keyword evidence="3" id="KW-1185">Reference proteome</keyword>
<protein>
    <submittedName>
        <fullName evidence="2">Haloacid dehalogenase-like hydrolase</fullName>
    </submittedName>
</protein>
<dbReference type="PANTHER" id="PTHR43434">
    <property type="entry name" value="PHOSPHOGLYCOLATE PHOSPHATASE"/>
    <property type="match status" value="1"/>
</dbReference>
<comment type="caution">
    <text evidence="2">The sequence shown here is derived from an EMBL/GenBank/DDBJ whole genome shotgun (WGS) entry which is preliminary data.</text>
</comment>
<dbReference type="InterPro" id="IPR023198">
    <property type="entry name" value="PGP-like_dom2"/>
</dbReference>
<dbReference type="InterPro" id="IPR023214">
    <property type="entry name" value="HAD_sf"/>
</dbReference>
<dbReference type="Gene3D" id="3.40.50.1000">
    <property type="entry name" value="HAD superfamily/HAD-like"/>
    <property type="match status" value="1"/>
</dbReference>
<organism evidence="2 3">
    <name type="scientific">Actinoallomurus vinaceus</name>
    <dbReference type="NCBI Taxonomy" id="1080074"/>
    <lineage>
        <taxon>Bacteria</taxon>
        <taxon>Bacillati</taxon>
        <taxon>Actinomycetota</taxon>
        <taxon>Actinomycetes</taxon>
        <taxon>Streptosporangiales</taxon>
        <taxon>Thermomonosporaceae</taxon>
        <taxon>Actinoallomurus</taxon>
    </lineage>
</organism>
<sequence>MTSESTGSTAEIHGSRTHKRPAVPFGRTRGEYVQETAMPRLVLWNVDHTLVDVGKVTREAYAEAFERVTGRPLVRLAPTHGRTESEIIFETLAFNDVETTEEHLPAFMSALADAFSARKGAVRKEGRVLPGAREALAAVARRRDVVQSVLTGSIQPNAITKLKALGLDKYLDFKVGGYGSETYPKAALVELARTRAGEKYGAVIAESATVLVADSPRDVQAARISHARTIAVATGTATQAELRSAGADVVLPSLAETDQVVAAIEDLTSGS</sequence>
<gene>
    <name evidence="2" type="ORF">GCM10023196_090570</name>
</gene>
<proteinExistence type="predicted"/>
<reference evidence="3" key="1">
    <citation type="journal article" date="2019" name="Int. J. Syst. Evol. Microbiol.">
        <title>The Global Catalogue of Microorganisms (GCM) 10K type strain sequencing project: providing services to taxonomists for standard genome sequencing and annotation.</title>
        <authorList>
            <consortium name="The Broad Institute Genomics Platform"/>
            <consortium name="The Broad Institute Genome Sequencing Center for Infectious Disease"/>
            <person name="Wu L."/>
            <person name="Ma J."/>
        </authorList>
    </citation>
    <scope>NUCLEOTIDE SEQUENCE [LARGE SCALE GENOMIC DNA]</scope>
    <source>
        <strain evidence="3">JCM 17939</strain>
    </source>
</reference>
<dbReference type="InterPro" id="IPR036412">
    <property type="entry name" value="HAD-like_sf"/>
</dbReference>
<accession>A0ABP8USG0</accession>
<name>A0ABP8USG0_9ACTN</name>
<dbReference type="Pfam" id="PF12710">
    <property type="entry name" value="HAD"/>
    <property type="match status" value="1"/>
</dbReference>
<dbReference type="InterPro" id="IPR050155">
    <property type="entry name" value="HAD-like_hydrolase_sf"/>
</dbReference>
<feature type="region of interest" description="Disordered" evidence="1">
    <location>
        <begin position="1"/>
        <end position="26"/>
    </location>
</feature>
<dbReference type="Gene3D" id="1.10.150.240">
    <property type="entry name" value="Putative phosphatase, domain 2"/>
    <property type="match status" value="1"/>
</dbReference>
<evidence type="ECO:0000313" key="2">
    <source>
        <dbReference type="EMBL" id="GAA4637304.1"/>
    </source>
</evidence>
<evidence type="ECO:0000313" key="3">
    <source>
        <dbReference type="Proteomes" id="UP001501442"/>
    </source>
</evidence>